<feature type="compositionally biased region" description="Polar residues" evidence="1">
    <location>
        <begin position="276"/>
        <end position="285"/>
    </location>
</feature>
<feature type="region of interest" description="Disordered" evidence="1">
    <location>
        <begin position="199"/>
        <end position="387"/>
    </location>
</feature>
<dbReference type="HOGENOM" id="CLU_046438_0_0_1"/>
<evidence type="ECO:0008006" key="4">
    <source>
        <dbReference type="Google" id="ProtNLM"/>
    </source>
</evidence>
<sequence length="419" mass="46304">MAQNAHLLNNMGLNSDTLELAKSIMHEATVKTKPGSGYDLRHRATGLPAICAYIASHRLKTNELTRHTAQVASCLSRPDFDKAFQTIEAAIGGSRQRESKIASYQSLCRKYQANEHALEPLFQQAQRALLMIDGRYNPDRTAEVKYGIFYWVCSLWKGKIQEIEEFAAVNKLSYKTFVVVVTTLNDKCKTLKAEIINSGKKAAASPTKSAPTPSRRSPTKRPLRELPTKGSPTKKRTISPGPPDQPSQPIHKALADLDRRPFPETPTKRRKLDDSALSSQRTPAVSATPLKSILRTSPRKDSTTSTPSRVKLAFSRSEPELSDSDAEMDTGPLPSLNLAPRKSRPEGRSDSEVEADSAEGESDVDGIAGDASPFLSRRNKHHAPSATVKAATIRRFRPVYLDYKQWNALDPRISVIYAT</sequence>
<dbReference type="Proteomes" id="UP000054549">
    <property type="component" value="Unassembled WGS sequence"/>
</dbReference>
<dbReference type="EMBL" id="KN818234">
    <property type="protein sequence ID" value="KIL66726.1"/>
    <property type="molecule type" value="Genomic_DNA"/>
</dbReference>
<feature type="compositionally biased region" description="Low complexity" evidence="1">
    <location>
        <begin position="200"/>
        <end position="216"/>
    </location>
</feature>
<protein>
    <recommendedName>
        <fullName evidence="4">Origin recognition complex subunit 6</fullName>
    </recommendedName>
</protein>
<keyword evidence="3" id="KW-1185">Reference proteome</keyword>
<gene>
    <name evidence="2" type="ORF">M378DRAFT_102910</name>
</gene>
<proteinExistence type="predicted"/>
<evidence type="ECO:0000256" key="1">
    <source>
        <dbReference type="SAM" id="MobiDB-lite"/>
    </source>
</evidence>
<evidence type="ECO:0000313" key="2">
    <source>
        <dbReference type="EMBL" id="KIL66726.1"/>
    </source>
</evidence>
<reference evidence="2 3" key="1">
    <citation type="submission" date="2014-04" db="EMBL/GenBank/DDBJ databases">
        <title>Evolutionary Origins and Diversification of the Mycorrhizal Mutualists.</title>
        <authorList>
            <consortium name="DOE Joint Genome Institute"/>
            <consortium name="Mycorrhizal Genomics Consortium"/>
            <person name="Kohler A."/>
            <person name="Kuo A."/>
            <person name="Nagy L.G."/>
            <person name="Floudas D."/>
            <person name="Copeland A."/>
            <person name="Barry K.W."/>
            <person name="Cichocki N."/>
            <person name="Veneault-Fourrey C."/>
            <person name="LaButti K."/>
            <person name="Lindquist E.A."/>
            <person name="Lipzen A."/>
            <person name="Lundell T."/>
            <person name="Morin E."/>
            <person name="Murat C."/>
            <person name="Riley R."/>
            <person name="Ohm R."/>
            <person name="Sun H."/>
            <person name="Tunlid A."/>
            <person name="Henrissat B."/>
            <person name="Grigoriev I.V."/>
            <person name="Hibbett D.S."/>
            <person name="Martin F."/>
        </authorList>
    </citation>
    <scope>NUCLEOTIDE SEQUENCE [LARGE SCALE GENOMIC DNA]</scope>
    <source>
        <strain evidence="2 3">Koide BX008</strain>
    </source>
</reference>
<organism evidence="2 3">
    <name type="scientific">Amanita muscaria (strain Koide BX008)</name>
    <dbReference type="NCBI Taxonomy" id="946122"/>
    <lineage>
        <taxon>Eukaryota</taxon>
        <taxon>Fungi</taxon>
        <taxon>Dikarya</taxon>
        <taxon>Basidiomycota</taxon>
        <taxon>Agaricomycotina</taxon>
        <taxon>Agaricomycetes</taxon>
        <taxon>Agaricomycetidae</taxon>
        <taxon>Agaricales</taxon>
        <taxon>Pluteineae</taxon>
        <taxon>Amanitaceae</taxon>
        <taxon>Amanita</taxon>
    </lineage>
</organism>
<dbReference type="STRING" id="946122.A0A0C2XBJ0"/>
<feature type="compositionally biased region" description="Acidic residues" evidence="1">
    <location>
        <begin position="352"/>
        <end position="364"/>
    </location>
</feature>
<evidence type="ECO:0000313" key="3">
    <source>
        <dbReference type="Proteomes" id="UP000054549"/>
    </source>
</evidence>
<feature type="compositionally biased region" description="Basic and acidic residues" evidence="1">
    <location>
        <begin position="253"/>
        <end position="262"/>
    </location>
</feature>
<dbReference type="InParanoid" id="A0A0C2XBJ0"/>
<name>A0A0C2XBJ0_AMAMK</name>
<dbReference type="OrthoDB" id="3358956at2759"/>
<accession>A0A0C2XBJ0</accession>
<dbReference type="AlphaFoldDB" id="A0A0C2XBJ0"/>